<dbReference type="GeneID" id="108628084"/>
<keyword evidence="1" id="KW-0732">Signal</keyword>
<proteinExistence type="predicted"/>
<dbReference type="Proteomes" id="UP000694925">
    <property type="component" value="Unplaced"/>
</dbReference>
<evidence type="ECO:0000313" key="3">
    <source>
        <dbReference type="RefSeq" id="XP_017885265.1"/>
    </source>
</evidence>
<gene>
    <name evidence="3" type="primary">LOC108628084</name>
</gene>
<accession>A0AAJ7NAQ5</accession>
<reference evidence="3" key="1">
    <citation type="submission" date="2025-08" db="UniProtKB">
        <authorList>
            <consortium name="RefSeq"/>
        </authorList>
    </citation>
    <scope>IDENTIFICATION</scope>
    <source>
        <tissue evidence="3">Whole body</tissue>
    </source>
</reference>
<evidence type="ECO:0000256" key="1">
    <source>
        <dbReference type="SAM" id="SignalP"/>
    </source>
</evidence>
<dbReference type="RefSeq" id="XP_017885265.1">
    <property type="nucleotide sequence ID" value="XM_018029776.2"/>
</dbReference>
<protein>
    <submittedName>
        <fullName evidence="3">Uncharacterized protein LOC108628084</fullName>
    </submittedName>
</protein>
<name>A0AAJ7NAQ5_9HYME</name>
<organism evidence="2 3">
    <name type="scientific">Ceratina calcarata</name>
    <dbReference type="NCBI Taxonomy" id="156304"/>
    <lineage>
        <taxon>Eukaryota</taxon>
        <taxon>Metazoa</taxon>
        <taxon>Ecdysozoa</taxon>
        <taxon>Arthropoda</taxon>
        <taxon>Hexapoda</taxon>
        <taxon>Insecta</taxon>
        <taxon>Pterygota</taxon>
        <taxon>Neoptera</taxon>
        <taxon>Endopterygota</taxon>
        <taxon>Hymenoptera</taxon>
        <taxon>Apocrita</taxon>
        <taxon>Aculeata</taxon>
        <taxon>Apoidea</taxon>
        <taxon>Anthophila</taxon>
        <taxon>Apidae</taxon>
        <taxon>Ceratina</taxon>
        <taxon>Zadontomerus</taxon>
    </lineage>
</organism>
<sequence>MLFPNMIYALAINAFCMVCCRAVPLIDLTNTLEQDSVVTSACTSNEGCWEWFPLEKIPEDLATIPETKMDIRREAMSLDSNTMEEWTGDLPVLTKQIHQSPMTNKHGGNRLSKKDGVMSRNWSAGGMPFSVLYMNPHSPRGNHASKEL</sequence>
<feature type="signal peptide" evidence="1">
    <location>
        <begin position="1"/>
        <end position="22"/>
    </location>
</feature>
<keyword evidence="2" id="KW-1185">Reference proteome</keyword>
<evidence type="ECO:0000313" key="2">
    <source>
        <dbReference type="Proteomes" id="UP000694925"/>
    </source>
</evidence>
<dbReference type="KEGG" id="ccal:108628084"/>
<dbReference type="AlphaFoldDB" id="A0AAJ7NAQ5"/>
<feature type="chain" id="PRO_5042548938" evidence="1">
    <location>
        <begin position="23"/>
        <end position="148"/>
    </location>
</feature>